<dbReference type="PANTHER" id="PTHR43618:SF8">
    <property type="entry name" value="7ALPHA-HYDROXYSTEROID DEHYDROGENASE"/>
    <property type="match status" value="1"/>
</dbReference>
<dbReference type="InterPro" id="IPR052178">
    <property type="entry name" value="Sec_Metab_Biosynth_SDR"/>
</dbReference>
<sequence>MTKAFSIEDRIAVVTGGLGQLGTQFCKTLAEGGARVAIFSRRPFSAEQIAEKFPGLSDRIRVYVASVTDKEALEAATGQLIADWDVPHMARPHQK</sequence>
<comment type="similarity">
    <text evidence="1">Belongs to the short-chain dehydrogenases/reductases (SDR) family.</text>
</comment>
<comment type="caution">
    <text evidence="4">The sequence shown here is derived from an EMBL/GenBank/DDBJ whole genome shotgun (WGS) entry which is preliminary data.</text>
</comment>
<evidence type="ECO:0000256" key="3">
    <source>
        <dbReference type="ARBA" id="ARBA00023002"/>
    </source>
</evidence>
<keyword evidence="3" id="KW-0560">Oxidoreductase</keyword>
<protein>
    <submittedName>
        <fullName evidence="4">SDR family NAD(P)-dependent oxidoreductase</fullName>
    </submittedName>
</protein>
<keyword evidence="5" id="KW-1185">Reference proteome</keyword>
<evidence type="ECO:0000256" key="2">
    <source>
        <dbReference type="ARBA" id="ARBA00022857"/>
    </source>
</evidence>
<dbReference type="InterPro" id="IPR002347">
    <property type="entry name" value="SDR_fam"/>
</dbReference>
<dbReference type="Proteomes" id="UP001269144">
    <property type="component" value="Unassembled WGS sequence"/>
</dbReference>
<dbReference type="Pfam" id="PF00106">
    <property type="entry name" value="adh_short"/>
    <property type="match status" value="1"/>
</dbReference>
<evidence type="ECO:0000313" key="4">
    <source>
        <dbReference type="EMBL" id="MDS9469158.1"/>
    </source>
</evidence>
<dbReference type="Gene3D" id="3.40.50.720">
    <property type="entry name" value="NAD(P)-binding Rossmann-like Domain"/>
    <property type="match status" value="1"/>
</dbReference>
<keyword evidence="2" id="KW-0521">NADP</keyword>
<evidence type="ECO:0000256" key="1">
    <source>
        <dbReference type="ARBA" id="ARBA00006484"/>
    </source>
</evidence>
<organism evidence="4 5">
    <name type="scientific">Paracoccus aurantius</name>
    <dbReference type="NCBI Taxonomy" id="3073814"/>
    <lineage>
        <taxon>Bacteria</taxon>
        <taxon>Pseudomonadati</taxon>
        <taxon>Pseudomonadota</taxon>
        <taxon>Alphaproteobacteria</taxon>
        <taxon>Rhodobacterales</taxon>
        <taxon>Paracoccaceae</taxon>
        <taxon>Paracoccus</taxon>
    </lineage>
</organism>
<name>A0ABU2HVT5_9RHOB</name>
<proteinExistence type="inferred from homology"/>
<accession>A0ABU2HVT5</accession>
<dbReference type="EMBL" id="JAVQLW010000002">
    <property type="protein sequence ID" value="MDS9469158.1"/>
    <property type="molecule type" value="Genomic_DNA"/>
</dbReference>
<gene>
    <name evidence="4" type="ORF">RGQ15_16475</name>
</gene>
<dbReference type="SUPFAM" id="SSF51735">
    <property type="entry name" value="NAD(P)-binding Rossmann-fold domains"/>
    <property type="match status" value="1"/>
</dbReference>
<dbReference type="RefSeq" id="WP_311161688.1">
    <property type="nucleotide sequence ID" value="NZ_JAVQLW010000002.1"/>
</dbReference>
<evidence type="ECO:0000313" key="5">
    <source>
        <dbReference type="Proteomes" id="UP001269144"/>
    </source>
</evidence>
<dbReference type="PANTHER" id="PTHR43618">
    <property type="entry name" value="7-ALPHA-HYDROXYSTEROID DEHYDROGENASE"/>
    <property type="match status" value="1"/>
</dbReference>
<reference evidence="5" key="1">
    <citation type="submission" date="2023-07" db="EMBL/GenBank/DDBJ databases">
        <title>Paracoccus sp. MBLB3053 whole genome sequence.</title>
        <authorList>
            <person name="Hwang C.Y."/>
            <person name="Cho E.-S."/>
            <person name="Seo M.-J."/>
        </authorList>
    </citation>
    <scope>NUCLEOTIDE SEQUENCE [LARGE SCALE GENOMIC DNA]</scope>
    <source>
        <strain evidence="5">MBLB3053</strain>
    </source>
</reference>
<dbReference type="InterPro" id="IPR036291">
    <property type="entry name" value="NAD(P)-bd_dom_sf"/>
</dbReference>